<sequence>MAKLFTDRFIRYRNMKPFGSFQRAVLWPMNAWRVLVPEQSGSALNIFEEAILGLIKSRCTDVNKIADLLCLSVTLVDYIIQQMVNNGLLTSAMGLTPKGKRKLTEQEELKTSLASGYVFQDIFTGELMPRFVKELQYIDADEYRDGRPAFRRSRGEEQLDSPTLVSHLNAEHALNPPSAYEIIDCIRDHNVAIHNRKLQADEFLDLERMRYDSIEIVDSTPVPVYLWCWLYQKENSGKEWLVTDPTDITPASEWMRNRMSRQLEHQPNLAGTLNQMFGIERKATTDWKAREDEIQESARLELLSEFPGIRHIPLAEKYLLAVIRRTKNIEQNDRVYREDIDSLIGEAQKLVEALFQWVLQKWPAPSAHVRLQGKPKPWLRRDVYQALEIECVPSGLIKKLAGPDTYQVKRALENGQASLKALVSAAALSTCDHQETHPLRKLSKDEIKLIEIMELAELRNPASHASQRKFKKEEALTASETAMHCAKVLSNWV</sequence>
<evidence type="ECO:0000313" key="2">
    <source>
        <dbReference type="Proteomes" id="UP000028073"/>
    </source>
</evidence>
<name>A0A081NHG4_9GAMM</name>
<gene>
    <name evidence="1" type="ORF">GZ78_09610</name>
</gene>
<accession>A0A081NHG4</accession>
<dbReference type="Proteomes" id="UP000028073">
    <property type="component" value="Unassembled WGS sequence"/>
</dbReference>
<dbReference type="OrthoDB" id="3312272at2"/>
<evidence type="ECO:0000313" key="1">
    <source>
        <dbReference type="EMBL" id="KEQ17887.1"/>
    </source>
</evidence>
<dbReference type="RefSeq" id="WP_034834816.1">
    <property type="nucleotide sequence ID" value="NZ_JOKH01000002.1"/>
</dbReference>
<dbReference type="EMBL" id="JOKH01000002">
    <property type="protein sequence ID" value="KEQ17887.1"/>
    <property type="molecule type" value="Genomic_DNA"/>
</dbReference>
<dbReference type="eggNOG" id="ENOG5031MFG">
    <property type="taxonomic scope" value="Bacteria"/>
</dbReference>
<reference evidence="1 2" key="1">
    <citation type="submission" date="2014-06" db="EMBL/GenBank/DDBJ databases">
        <title>Whole Genome Sequences of Three Symbiotic Endozoicomonas Bacteria.</title>
        <authorList>
            <person name="Neave M.J."/>
            <person name="Apprill A."/>
            <person name="Voolstra C.R."/>
        </authorList>
    </citation>
    <scope>NUCLEOTIDE SEQUENCE [LARGE SCALE GENOMIC DNA]</scope>
    <source>
        <strain evidence="1 2">DSM 25634</strain>
    </source>
</reference>
<dbReference type="AlphaFoldDB" id="A0A081NHG4"/>
<protein>
    <submittedName>
        <fullName evidence="1">Uncharacterized protein</fullName>
    </submittedName>
</protein>
<proteinExistence type="predicted"/>
<organism evidence="1 2">
    <name type="scientific">Endozoicomonas numazuensis</name>
    <dbReference type="NCBI Taxonomy" id="1137799"/>
    <lineage>
        <taxon>Bacteria</taxon>
        <taxon>Pseudomonadati</taxon>
        <taxon>Pseudomonadota</taxon>
        <taxon>Gammaproteobacteria</taxon>
        <taxon>Oceanospirillales</taxon>
        <taxon>Endozoicomonadaceae</taxon>
        <taxon>Endozoicomonas</taxon>
    </lineage>
</organism>
<keyword evidence="2" id="KW-1185">Reference proteome</keyword>
<comment type="caution">
    <text evidence="1">The sequence shown here is derived from an EMBL/GenBank/DDBJ whole genome shotgun (WGS) entry which is preliminary data.</text>
</comment>